<sequence length="127" mass="13884">MEETLPEIRIPPARPLDSFTETELLAAELLVQLSESSGGDSSSSFSSSTSPRSVNARPPPMAMVAEDDRDVVVGEEEDDEIGGAPRRRRPRYRLLADLYAVTAPIGSVEKRRGGERQRGEKKMKGGK</sequence>
<keyword evidence="2" id="KW-1185">Reference proteome</keyword>
<dbReference type="PANTHER" id="PTHR35167:SF3">
    <property type="entry name" value="OS05G0216466 PROTEIN"/>
    <property type="match status" value="1"/>
</dbReference>
<proteinExistence type="predicted"/>
<dbReference type="PANTHER" id="PTHR35167">
    <property type="entry name" value="OS05G0216466 PROTEIN"/>
    <property type="match status" value="1"/>
</dbReference>
<feature type="region of interest" description="Disordered" evidence="1">
    <location>
        <begin position="105"/>
        <end position="127"/>
    </location>
</feature>
<feature type="compositionally biased region" description="Basic and acidic residues" evidence="1">
    <location>
        <begin position="108"/>
        <end position="127"/>
    </location>
</feature>
<evidence type="ECO:0000313" key="2">
    <source>
        <dbReference type="Proteomes" id="UP000504607"/>
    </source>
</evidence>
<organism evidence="2 3">
    <name type="scientific">Elaeis guineensis var. tenera</name>
    <name type="common">Oil palm</name>
    <dbReference type="NCBI Taxonomy" id="51953"/>
    <lineage>
        <taxon>Eukaryota</taxon>
        <taxon>Viridiplantae</taxon>
        <taxon>Streptophyta</taxon>
        <taxon>Embryophyta</taxon>
        <taxon>Tracheophyta</taxon>
        <taxon>Spermatophyta</taxon>
        <taxon>Magnoliopsida</taxon>
        <taxon>Liliopsida</taxon>
        <taxon>Arecaceae</taxon>
        <taxon>Arecoideae</taxon>
        <taxon>Cocoseae</taxon>
        <taxon>Elaeidinae</taxon>
        <taxon>Elaeis</taxon>
    </lineage>
</organism>
<reference evidence="3" key="1">
    <citation type="submission" date="2025-08" db="UniProtKB">
        <authorList>
            <consortium name="RefSeq"/>
        </authorList>
    </citation>
    <scope>IDENTIFICATION</scope>
</reference>
<accession>A0A6I9S0J1</accession>
<dbReference type="KEGG" id="egu:105055119"/>
<dbReference type="RefSeq" id="XP_010935143.1">
    <property type="nucleotide sequence ID" value="XM_010936841.2"/>
</dbReference>
<dbReference type="InParanoid" id="A0A6I9S0J1"/>
<dbReference type="GeneID" id="105055119"/>
<name>A0A6I9S0J1_ELAGV</name>
<dbReference type="Proteomes" id="UP000504607">
    <property type="component" value="Chromosome 12"/>
</dbReference>
<evidence type="ECO:0000313" key="3">
    <source>
        <dbReference type="RefSeq" id="XP_010935143.1"/>
    </source>
</evidence>
<protein>
    <submittedName>
        <fullName evidence="3">Uncharacterized protein LOC105055119</fullName>
    </submittedName>
</protein>
<dbReference type="AlphaFoldDB" id="A0A6I9S0J1"/>
<feature type="region of interest" description="Disordered" evidence="1">
    <location>
        <begin position="35"/>
        <end position="63"/>
    </location>
</feature>
<gene>
    <name evidence="3" type="primary">LOC105055119</name>
</gene>
<evidence type="ECO:0000256" key="1">
    <source>
        <dbReference type="SAM" id="MobiDB-lite"/>
    </source>
</evidence>
<feature type="compositionally biased region" description="Low complexity" evidence="1">
    <location>
        <begin position="35"/>
        <end position="53"/>
    </location>
</feature>